<dbReference type="AlphaFoldDB" id="E4TFZ8"/>
<keyword evidence="7 9" id="KW-0472">Membrane</keyword>
<organism evidence="11 12">
    <name type="scientific">Calditerrivibrio nitroreducens (strain DSM 19672 / NBRC 101217 / Yu37-1)</name>
    <dbReference type="NCBI Taxonomy" id="768670"/>
    <lineage>
        <taxon>Bacteria</taxon>
        <taxon>Pseudomonadati</taxon>
        <taxon>Deferribacterota</taxon>
        <taxon>Deferribacteres</taxon>
        <taxon>Deferribacterales</taxon>
        <taxon>Calditerrivibrionaceae</taxon>
    </lineage>
</organism>
<dbReference type="PANTHER" id="PTHR30625">
    <property type="entry name" value="PROTEIN TOLQ"/>
    <property type="match status" value="1"/>
</dbReference>
<comment type="similarity">
    <text evidence="8">Belongs to the exbB/tolQ family.</text>
</comment>
<reference evidence="11 12" key="2">
    <citation type="journal article" date="2011" name="Stand. Genomic Sci.">
        <title>Complete genome sequence of Calditerrivibrio nitroreducens type strain (Yu37-1).</title>
        <authorList>
            <person name="Pitluck S."/>
            <person name="Sikorski J."/>
            <person name="Zeytun A."/>
            <person name="Lapidus A."/>
            <person name="Nolan M."/>
            <person name="Lucas S."/>
            <person name="Hammon N."/>
            <person name="Deshpande S."/>
            <person name="Cheng J.F."/>
            <person name="Tapia R."/>
            <person name="Han C."/>
            <person name="Goodwin L."/>
            <person name="Liolios K."/>
            <person name="Pagani I."/>
            <person name="Ivanova N."/>
            <person name="Mavromatis K."/>
            <person name="Pati A."/>
            <person name="Chen A."/>
            <person name="Palaniappan K."/>
            <person name="Hauser L."/>
            <person name="Chang Y.J."/>
            <person name="Jeffries C.D."/>
            <person name="Detter J.C."/>
            <person name="Brambilla E."/>
            <person name="Djao O.D."/>
            <person name="Rohde M."/>
            <person name="Spring S."/>
            <person name="Goker M."/>
            <person name="Woyke T."/>
            <person name="Bristow J."/>
            <person name="Eisen J.A."/>
            <person name="Markowitz V."/>
            <person name="Hugenholtz P."/>
            <person name="Kyrpides N.C."/>
            <person name="Klenk H.P."/>
            <person name="Land M."/>
        </authorList>
    </citation>
    <scope>NUCLEOTIDE SEQUENCE [LARGE SCALE GENOMIC DNA]</scope>
    <source>
        <strain evidence="12">DSM 19672 / NBRC 101217 / Yu37-1</strain>
    </source>
</reference>
<comment type="subcellular location">
    <subcellularLocation>
        <location evidence="1">Cell membrane</location>
        <topology evidence="1">Multi-pass membrane protein</topology>
    </subcellularLocation>
    <subcellularLocation>
        <location evidence="8">Membrane</location>
        <topology evidence="8">Multi-pass membrane protein</topology>
    </subcellularLocation>
</comment>
<dbReference type="InterPro" id="IPR050790">
    <property type="entry name" value="ExbB/TolQ_transport"/>
</dbReference>
<evidence type="ECO:0000256" key="1">
    <source>
        <dbReference type="ARBA" id="ARBA00004651"/>
    </source>
</evidence>
<dbReference type="PANTHER" id="PTHR30625:SF15">
    <property type="entry name" value="BIOPOLYMER TRANSPORT PROTEIN EXBB"/>
    <property type="match status" value="1"/>
</dbReference>
<keyword evidence="12" id="KW-1185">Reference proteome</keyword>
<gene>
    <name evidence="11" type="ordered locus">Calni_0636</name>
</gene>
<reference key="1">
    <citation type="submission" date="2010-11" db="EMBL/GenBank/DDBJ databases">
        <title>The complete genome of chromosome of Calditerrivibrio nitroreducens DSM 19672.</title>
        <authorList>
            <consortium name="US DOE Joint Genome Institute (JGI-PGF)"/>
            <person name="Lucas S."/>
            <person name="Copeland A."/>
            <person name="Lapidus A."/>
            <person name="Bruce D."/>
            <person name="Goodwin L."/>
            <person name="Pitluck S."/>
            <person name="Kyrpides N."/>
            <person name="Mavromatis K."/>
            <person name="Ivanova N."/>
            <person name="Mikhailova N."/>
            <person name="Zeytun A."/>
            <person name="Brettin T."/>
            <person name="Detter J.C."/>
            <person name="Tapia R."/>
            <person name="Han C."/>
            <person name="Land M."/>
            <person name="Hauser L."/>
            <person name="Markowitz V."/>
            <person name="Cheng J.-F."/>
            <person name="Hugenholtz P."/>
            <person name="Woyke T."/>
            <person name="Wu D."/>
            <person name="Spring S."/>
            <person name="Schroeder M."/>
            <person name="Brambilla E."/>
            <person name="Klenk H.-P."/>
            <person name="Eisen J.A."/>
        </authorList>
    </citation>
    <scope>NUCLEOTIDE SEQUENCE [LARGE SCALE GENOMIC DNA]</scope>
    <source>
        <strain>DSM 19672</strain>
    </source>
</reference>
<evidence type="ECO:0000256" key="2">
    <source>
        <dbReference type="ARBA" id="ARBA00022448"/>
    </source>
</evidence>
<evidence type="ECO:0000256" key="5">
    <source>
        <dbReference type="ARBA" id="ARBA00022927"/>
    </source>
</evidence>
<evidence type="ECO:0000256" key="6">
    <source>
        <dbReference type="ARBA" id="ARBA00022989"/>
    </source>
</evidence>
<dbReference type="EMBL" id="CP002347">
    <property type="protein sequence ID" value="ADR18548.1"/>
    <property type="molecule type" value="Genomic_DNA"/>
</dbReference>
<name>E4TFZ8_CALNY</name>
<evidence type="ECO:0000256" key="4">
    <source>
        <dbReference type="ARBA" id="ARBA00022692"/>
    </source>
</evidence>
<dbReference type="InterPro" id="IPR002898">
    <property type="entry name" value="MotA_ExbB_proton_chnl"/>
</dbReference>
<keyword evidence="3" id="KW-1003">Cell membrane</keyword>
<evidence type="ECO:0000256" key="7">
    <source>
        <dbReference type="ARBA" id="ARBA00023136"/>
    </source>
</evidence>
<dbReference type="GO" id="GO:0005886">
    <property type="term" value="C:plasma membrane"/>
    <property type="evidence" value="ECO:0007669"/>
    <property type="project" value="UniProtKB-SubCell"/>
</dbReference>
<evidence type="ECO:0000256" key="9">
    <source>
        <dbReference type="SAM" id="Phobius"/>
    </source>
</evidence>
<keyword evidence="2 8" id="KW-0813">Transport</keyword>
<accession>E4TFZ8</accession>
<feature type="transmembrane region" description="Helical" evidence="9">
    <location>
        <begin position="149"/>
        <end position="175"/>
    </location>
</feature>
<dbReference type="Pfam" id="PF01618">
    <property type="entry name" value="MotA_ExbB"/>
    <property type="match status" value="1"/>
</dbReference>
<sequence length="203" mass="22374" precursor="true">MFEIIQKGGIMMYPIILLSVISLGIFLERLFVLRVSNFVPKIFLDKLSLFLAKKDFEGAIQLCEADRSSIARIAKDIVNNVDLPVSRLTEFVEEAGSFEVQRLERFLPTLQTVASLAPLLGFLGTVLGMIQTFMVMANQGNANIQALSGGIAVALLTTAAGLFVAVPTVIFYHIIRHRADKISLELEKATSQIMNLIFKEGGR</sequence>
<evidence type="ECO:0000313" key="11">
    <source>
        <dbReference type="EMBL" id="ADR18548.1"/>
    </source>
</evidence>
<dbReference type="STRING" id="768670.Calni_0636"/>
<evidence type="ECO:0000256" key="8">
    <source>
        <dbReference type="RuleBase" id="RU004057"/>
    </source>
</evidence>
<dbReference type="eggNOG" id="COG0811">
    <property type="taxonomic scope" value="Bacteria"/>
</dbReference>
<evidence type="ECO:0000256" key="3">
    <source>
        <dbReference type="ARBA" id="ARBA00022475"/>
    </source>
</evidence>
<dbReference type="Proteomes" id="UP000007039">
    <property type="component" value="Chromosome"/>
</dbReference>
<dbReference type="RefSeq" id="WP_013450761.1">
    <property type="nucleotide sequence ID" value="NC_014758.1"/>
</dbReference>
<feature type="transmembrane region" description="Helical" evidence="9">
    <location>
        <begin position="112"/>
        <end position="137"/>
    </location>
</feature>
<feature type="transmembrane region" description="Helical" evidence="9">
    <location>
        <begin position="12"/>
        <end position="32"/>
    </location>
</feature>
<evidence type="ECO:0000313" key="12">
    <source>
        <dbReference type="Proteomes" id="UP000007039"/>
    </source>
</evidence>
<dbReference type="OrthoDB" id="4045at2"/>
<keyword evidence="5 8" id="KW-0653">Protein transport</keyword>
<protein>
    <submittedName>
        <fullName evidence="11">MotA/TolQ/ExbB proton channel</fullName>
    </submittedName>
</protein>
<dbReference type="HOGENOM" id="CLU_053325_4_5_0"/>
<keyword evidence="6 9" id="KW-1133">Transmembrane helix</keyword>
<keyword evidence="4 9" id="KW-0812">Transmembrane</keyword>
<evidence type="ECO:0000259" key="10">
    <source>
        <dbReference type="Pfam" id="PF01618"/>
    </source>
</evidence>
<feature type="domain" description="MotA/TolQ/ExbB proton channel" evidence="10">
    <location>
        <begin position="73"/>
        <end position="187"/>
    </location>
</feature>
<dbReference type="GO" id="GO:0017038">
    <property type="term" value="P:protein import"/>
    <property type="evidence" value="ECO:0007669"/>
    <property type="project" value="TreeGrafter"/>
</dbReference>
<dbReference type="KEGG" id="cni:Calni_0636"/>
<proteinExistence type="inferred from homology"/>